<evidence type="ECO:0000313" key="2">
    <source>
        <dbReference type="Proteomes" id="UP000026915"/>
    </source>
</evidence>
<dbReference type="Gramene" id="EOY05534">
    <property type="protein sequence ID" value="EOY05534"/>
    <property type="gene ID" value="TCM_020514"/>
</dbReference>
<name>A0A061ETA5_THECC</name>
<proteinExistence type="predicted"/>
<dbReference type="Proteomes" id="UP000026915">
    <property type="component" value="Chromosome 4"/>
</dbReference>
<organism evidence="1 2">
    <name type="scientific">Theobroma cacao</name>
    <name type="common">Cacao</name>
    <name type="synonym">Cocoa</name>
    <dbReference type="NCBI Taxonomy" id="3641"/>
    <lineage>
        <taxon>Eukaryota</taxon>
        <taxon>Viridiplantae</taxon>
        <taxon>Streptophyta</taxon>
        <taxon>Embryophyta</taxon>
        <taxon>Tracheophyta</taxon>
        <taxon>Spermatophyta</taxon>
        <taxon>Magnoliopsida</taxon>
        <taxon>eudicotyledons</taxon>
        <taxon>Gunneridae</taxon>
        <taxon>Pentapetalae</taxon>
        <taxon>rosids</taxon>
        <taxon>malvids</taxon>
        <taxon>Malvales</taxon>
        <taxon>Malvaceae</taxon>
        <taxon>Byttnerioideae</taxon>
        <taxon>Theobroma</taxon>
    </lineage>
</organism>
<accession>A0A061ETA5</accession>
<reference evidence="1 2" key="1">
    <citation type="journal article" date="2013" name="Genome Biol.">
        <title>The genome sequence of the most widely cultivated cacao type and its use to identify candidate genes regulating pod color.</title>
        <authorList>
            <person name="Motamayor J.C."/>
            <person name="Mockaitis K."/>
            <person name="Schmutz J."/>
            <person name="Haiminen N."/>
            <person name="Iii D.L."/>
            <person name="Cornejo O."/>
            <person name="Findley S.D."/>
            <person name="Zheng P."/>
            <person name="Utro F."/>
            <person name="Royaert S."/>
            <person name="Saski C."/>
            <person name="Jenkins J."/>
            <person name="Podicheti R."/>
            <person name="Zhao M."/>
            <person name="Scheffler B.E."/>
            <person name="Stack J.C."/>
            <person name="Feltus F.A."/>
            <person name="Mustiga G.M."/>
            <person name="Amores F."/>
            <person name="Phillips W."/>
            <person name="Marelli J.P."/>
            <person name="May G.D."/>
            <person name="Shapiro H."/>
            <person name="Ma J."/>
            <person name="Bustamante C.D."/>
            <person name="Schnell R.J."/>
            <person name="Main D."/>
            <person name="Gilbert D."/>
            <person name="Parida L."/>
            <person name="Kuhn D.N."/>
        </authorList>
    </citation>
    <scope>NUCLEOTIDE SEQUENCE [LARGE SCALE GENOMIC DNA]</scope>
    <source>
        <strain evidence="2">cv. Matina 1-6</strain>
    </source>
</reference>
<dbReference type="EMBL" id="CM001882">
    <property type="protein sequence ID" value="EOY05534.1"/>
    <property type="molecule type" value="Genomic_DNA"/>
</dbReference>
<dbReference type="InParanoid" id="A0A061ETA5"/>
<dbReference type="AlphaFoldDB" id="A0A061ETA5"/>
<gene>
    <name evidence="1" type="ORF">TCM_020514</name>
</gene>
<dbReference type="HOGENOM" id="CLU_2563026_0_0_1"/>
<sequence>MGTSPVPVNITVIIACGGNGEKKEFSSEKDCLKWGMSPNGVIYMEIAHNPATLFLIACRGSLILPTGFGPLELTSSKATRKP</sequence>
<evidence type="ECO:0000313" key="1">
    <source>
        <dbReference type="EMBL" id="EOY05534.1"/>
    </source>
</evidence>
<protein>
    <submittedName>
        <fullName evidence="1">Uncharacterized protein</fullName>
    </submittedName>
</protein>
<keyword evidence="2" id="KW-1185">Reference proteome</keyword>